<name>S0FY58_9BACT</name>
<dbReference type="SUPFAM" id="SSF55957">
    <property type="entry name" value="Phosphoglucomutase, C-terminal domain"/>
    <property type="match status" value="1"/>
</dbReference>
<evidence type="ECO:0000256" key="1">
    <source>
        <dbReference type="ARBA" id="ARBA00001946"/>
    </source>
</evidence>
<dbReference type="GO" id="GO:0005975">
    <property type="term" value="P:carbohydrate metabolic process"/>
    <property type="evidence" value="ECO:0007669"/>
    <property type="project" value="InterPro"/>
</dbReference>
<dbReference type="Pfam" id="PF02878">
    <property type="entry name" value="PGM_PMM_I"/>
    <property type="match status" value="1"/>
</dbReference>
<dbReference type="InterPro" id="IPR005845">
    <property type="entry name" value="A-D-PHexomutase_a/b/a-II"/>
</dbReference>
<dbReference type="InterPro" id="IPR005841">
    <property type="entry name" value="Alpha-D-phosphohexomutase_SF"/>
</dbReference>
<dbReference type="CDD" id="cd03089">
    <property type="entry name" value="PMM_PGM"/>
    <property type="match status" value="1"/>
</dbReference>
<keyword evidence="5" id="KW-0460">Magnesium</keyword>
<evidence type="ECO:0000256" key="3">
    <source>
        <dbReference type="ARBA" id="ARBA00022553"/>
    </source>
</evidence>
<dbReference type="EMBL" id="APJX01000010">
    <property type="protein sequence ID" value="EMS78094.1"/>
    <property type="molecule type" value="Genomic_DNA"/>
</dbReference>
<dbReference type="EC" id="5.4.2.2" evidence="11"/>
<comment type="cofactor">
    <cofactor evidence="1">
        <name>Mg(2+)</name>
        <dbReference type="ChEBI" id="CHEBI:18420"/>
    </cofactor>
</comment>
<dbReference type="PATRIC" id="fig|1286635.3.peg.3932"/>
<dbReference type="GO" id="GO:0046872">
    <property type="term" value="F:metal ion binding"/>
    <property type="evidence" value="ECO:0007669"/>
    <property type="project" value="UniProtKB-KW"/>
</dbReference>
<evidence type="ECO:0000313" key="12">
    <source>
        <dbReference type="Proteomes" id="UP000014216"/>
    </source>
</evidence>
<evidence type="ECO:0000313" key="11">
    <source>
        <dbReference type="EMBL" id="EMS78094.1"/>
    </source>
</evidence>
<protein>
    <submittedName>
        <fullName evidence="11">Phosphomannomutase/phosphoglucomutase AlgC</fullName>
        <ecNumber evidence="11">5.4.2.2</ecNumber>
        <ecNumber evidence="11">5.4.2.8</ecNumber>
    </submittedName>
</protein>
<feature type="domain" description="Alpha-D-phosphohexomutase alpha/beta/alpha" evidence="10">
    <location>
        <begin position="252"/>
        <end position="363"/>
    </location>
</feature>
<dbReference type="GO" id="GO:0004614">
    <property type="term" value="F:phosphoglucomutase activity"/>
    <property type="evidence" value="ECO:0007669"/>
    <property type="project" value="UniProtKB-EC"/>
</dbReference>
<reference evidence="11 12" key="1">
    <citation type="journal article" date="2013" name="Genome Announc.">
        <title>Draft Genome Sequence of Desulfotignum phosphitoxidans DSM 13687 Strain FiPS-3.</title>
        <authorList>
            <person name="Poehlein A."/>
            <person name="Daniel R."/>
            <person name="Simeonova D.D."/>
        </authorList>
    </citation>
    <scope>NUCLEOTIDE SEQUENCE [LARGE SCALE GENOMIC DNA]</scope>
    <source>
        <strain evidence="11 12">DSM 13687</strain>
    </source>
</reference>
<dbReference type="AlphaFoldDB" id="S0FY58"/>
<dbReference type="Proteomes" id="UP000014216">
    <property type="component" value="Unassembled WGS sequence"/>
</dbReference>
<dbReference type="InterPro" id="IPR005844">
    <property type="entry name" value="A-D-PHexomutase_a/b/a-I"/>
</dbReference>
<evidence type="ECO:0000259" key="9">
    <source>
        <dbReference type="Pfam" id="PF02879"/>
    </source>
</evidence>
<dbReference type="InterPro" id="IPR005843">
    <property type="entry name" value="A-D-PHexomutase_C"/>
</dbReference>
<feature type="domain" description="Alpha-D-phosphohexomutase alpha/beta/alpha" evidence="9">
    <location>
        <begin position="163"/>
        <end position="247"/>
    </location>
</feature>
<evidence type="ECO:0000259" key="7">
    <source>
        <dbReference type="Pfam" id="PF00408"/>
    </source>
</evidence>
<accession>S0FY58</accession>
<dbReference type="PRINTS" id="PR00509">
    <property type="entry name" value="PGMPMM"/>
</dbReference>
<dbReference type="GO" id="GO:0004615">
    <property type="term" value="F:phosphomannomutase activity"/>
    <property type="evidence" value="ECO:0007669"/>
    <property type="project" value="UniProtKB-EC"/>
</dbReference>
<gene>
    <name evidence="11" type="primary">algC</name>
    <name evidence="11" type="ORF">Dpo_10c00870</name>
</gene>
<proteinExistence type="inferred from homology"/>
<sequence length="451" mass="50011">MESGIFREYDIRGVAGVDILDEDVKNIGKAFGTLVNQKGGQKVSVGRDCRLTSDRYSDLFIQGVLSTGCDVVDIGMCPTPMLYFSIQHLDLGGGAMITASHNPPEYNGFKLMNGQDSIHSQGLQEIRKVIERSAYITGSGRLAREDVLTPYKKYMTDHITIPTTIRLGIDAGNGTGGITALPVLKELGCEVHDLFCDPNGRFPNHEADPTQKKNLTDLIALVKEKNLDLGVGYDGDADRIGVVDKNGEVIYGDQLMVIYAREILSRKPGATFISEVKCSMVMYDDIRRHGGNAIMWRTGHSLIKKKMKEENAELAGEMSGHMFFKDRYFGFDDALYATCRLLEILAATGKGVDELIQDLPKTFTTPEIRVECPDEIKFDVVAQITAHYKAKQEVIDIDGMRAVYPDGWGLVRASNTQPALVLRFEALTSQRLDEIRKDIETTLKQIISQTT</sequence>
<evidence type="ECO:0000259" key="8">
    <source>
        <dbReference type="Pfam" id="PF02878"/>
    </source>
</evidence>
<dbReference type="PANTHER" id="PTHR43771">
    <property type="entry name" value="PHOSPHOMANNOMUTASE"/>
    <property type="match status" value="1"/>
</dbReference>
<dbReference type="EC" id="5.4.2.8" evidence="11"/>
<evidence type="ECO:0000256" key="5">
    <source>
        <dbReference type="ARBA" id="ARBA00022842"/>
    </source>
</evidence>
<keyword evidence="12" id="KW-1185">Reference proteome</keyword>
<evidence type="ECO:0000256" key="4">
    <source>
        <dbReference type="ARBA" id="ARBA00022723"/>
    </source>
</evidence>
<dbReference type="InterPro" id="IPR036900">
    <property type="entry name" value="A-D-PHexomutase_C_sf"/>
</dbReference>
<organism evidence="11 12">
    <name type="scientific">Desulfotignum phosphitoxidans DSM 13687</name>
    <dbReference type="NCBI Taxonomy" id="1286635"/>
    <lineage>
        <taxon>Bacteria</taxon>
        <taxon>Pseudomonadati</taxon>
        <taxon>Thermodesulfobacteriota</taxon>
        <taxon>Desulfobacteria</taxon>
        <taxon>Desulfobacterales</taxon>
        <taxon>Desulfobacteraceae</taxon>
        <taxon>Desulfotignum</taxon>
    </lineage>
</organism>
<feature type="domain" description="Alpha-D-phosphohexomutase C-terminal" evidence="7">
    <location>
        <begin position="367"/>
        <end position="440"/>
    </location>
</feature>
<dbReference type="Pfam" id="PF02880">
    <property type="entry name" value="PGM_PMM_III"/>
    <property type="match status" value="1"/>
</dbReference>
<dbReference type="PANTHER" id="PTHR43771:SF2">
    <property type="entry name" value="PHOSPHOMANNOMUTASE_PHOSPHOGLUCOMUTASE"/>
    <property type="match status" value="1"/>
</dbReference>
<dbReference type="RefSeq" id="WP_006967897.1">
    <property type="nucleotide sequence ID" value="NZ_APJX01000010.1"/>
</dbReference>
<keyword evidence="4" id="KW-0479">Metal-binding</keyword>
<dbReference type="InterPro" id="IPR016055">
    <property type="entry name" value="A-D-PHexomutase_a/b/a-I/II/III"/>
</dbReference>
<comment type="caution">
    <text evidence="11">The sequence shown here is derived from an EMBL/GenBank/DDBJ whole genome shotgun (WGS) entry which is preliminary data.</text>
</comment>
<dbReference type="Pfam" id="PF02879">
    <property type="entry name" value="PGM_PMM_II"/>
    <property type="match status" value="1"/>
</dbReference>
<dbReference type="Pfam" id="PF00408">
    <property type="entry name" value="PGM_PMM_IV"/>
    <property type="match status" value="1"/>
</dbReference>
<evidence type="ECO:0000259" key="10">
    <source>
        <dbReference type="Pfam" id="PF02880"/>
    </source>
</evidence>
<keyword evidence="3" id="KW-0597">Phosphoprotein</keyword>
<dbReference type="OrthoDB" id="9806956at2"/>
<dbReference type="Gene3D" id="3.40.120.10">
    <property type="entry name" value="Alpha-D-Glucose-1,6-Bisphosphate, subunit A, domain 3"/>
    <property type="match status" value="3"/>
</dbReference>
<dbReference type="InterPro" id="IPR005846">
    <property type="entry name" value="A-D-PHexomutase_a/b/a-III"/>
</dbReference>
<keyword evidence="6 11" id="KW-0413">Isomerase</keyword>
<dbReference type="SUPFAM" id="SSF53738">
    <property type="entry name" value="Phosphoglucomutase, first 3 domains"/>
    <property type="match status" value="3"/>
</dbReference>
<evidence type="ECO:0000256" key="6">
    <source>
        <dbReference type="ARBA" id="ARBA00023235"/>
    </source>
</evidence>
<comment type="similarity">
    <text evidence="2">Belongs to the phosphohexose mutase family.</text>
</comment>
<evidence type="ECO:0000256" key="2">
    <source>
        <dbReference type="ARBA" id="ARBA00010231"/>
    </source>
</evidence>
<dbReference type="Gene3D" id="3.30.310.50">
    <property type="entry name" value="Alpha-D-phosphohexomutase, C-terminal domain"/>
    <property type="match status" value="1"/>
</dbReference>
<feature type="domain" description="Alpha-D-phosphohexomutase alpha/beta/alpha" evidence="8">
    <location>
        <begin position="5"/>
        <end position="132"/>
    </location>
</feature>